<keyword evidence="2" id="KW-0812">Transmembrane</keyword>
<evidence type="ECO:0000313" key="4">
    <source>
        <dbReference type="Proteomes" id="UP001374535"/>
    </source>
</evidence>
<reference evidence="3 4" key="1">
    <citation type="journal article" date="2023" name="Life. Sci Alliance">
        <title>Evolutionary insights into 3D genome organization and epigenetic landscape of Vigna mungo.</title>
        <authorList>
            <person name="Junaid A."/>
            <person name="Singh B."/>
            <person name="Bhatia S."/>
        </authorList>
    </citation>
    <scope>NUCLEOTIDE SEQUENCE [LARGE SCALE GENOMIC DNA]</scope>
    <source>
        <strain evidence="3">Urdbean</strain>
    </source>
</reference>
<dbReference type="EMBL" id="CP144695">
    <property type="protein sequence ID" value="WVZ07131.1"/>
    <property type="molecule type" value="Genomic_DNA"/>
</dbReference>
<dbReference type="Proteomes" id="UP001374535">
    <property type="component" value="Chromosome 6"/>
</dbReference>
<protein>
    <submittedName>
        <fullName evidence="3">Uncharacterized protein</fullName>
    </submittedName>
</protein>
<evidence type="ECO:0000256" key="2">
    <source>
        <dbReference type="SAM" id="Phobius"/>
    </source>
</evidence>
<evidence type="ECO:0000256" key="1">
    <source>
        <dbReference type="SAM" id="MobiDB-lite"/>
    </source>
</evidence>
<feature type="region of interest" description="Disordered" evidence="1">
    <location>
        <begin position="22"/>
        <end position="63"/>
    </location>
</feature>
<keyword evidence="4" id="KW-1185">Reference proteome</keyword>
<organism evidence="3 4">
    <name type="scientific">Vigna mungo</name>
    <name type="common">Black gram</name>
    <name type="synonym">Phaseolus mungo</name>
    <dbReference type="NCBI Taxonomy" id="3915"/>
    <lineage>
        <taxon>Eukaryota</taxon>
        <taxon>Viridiplantae</taxon>
        <taxon>Streptophyta</taxon>
        <taxon>Embryophyta</taxon>
        <taxon>Tracheophyta</taxon>
        <taxon>Spermatophyta</taxon>
        <taxon>Magnoliopsida</taxon>
        <taxon>eudicotyledons</taxon>
        <taxon>Gunneridae</taxon>
        <taxon>Pentapetalae</taxon>
        <taxon>rosids</taxon>
        <taxon>fabids</taxon>
        <taxon>Fabales</taxon>
        <taxon>Fabaceae</taxon>
        <taxon>Papilionoideae</taxon>
        <taxon>50 kb inversion clade</taxon>
        <taxon>NPAAA clade</taxon>
        <taxon>indigoferoid/millettioid clade</taxon>
        <taxon>Phaseoleae</taxon>
        <taxon>Vigna</taxon>
    </lineage>
</organism>
<accession>A0AAQ3NDQ5</accession>
<keyword evidence="2" id="KW-0472">Membrane</keyword>
<feature type="transmembrane region" description="Helical" evidence="2">
    <location>
        <begin position="92"/>
        <end position="110"/>
    </location>
</feature>
<sequence>MTNYQRDPYYSPPGYALPFPPPSYASAPPPPPPAGYEPFAPPPPQYQGYQSYLNQQYPPPPPSHYHCHHVQYHDDDTPGFTSFLEGWYNSLSFSRILILFSLLFVGFLFFSKKKNVKLRGVAF</sequence>
<gene>
    <name evidence="3" type="ORF">V8G54_020477</name>
</gene>
<proteinExistence type="predicted"/>
<evidence type="ECO:0000313" key="3">
    <source>
        <dbReference type="EMBL" id="WVZ07131.1"/>
    </source>
</evidence>
<keyword evidence="2" id="KW-1133">Transmembrane helix</keyword>
<feature type="compositionally biased region" description="Pro residues" evidence="1">
    <location>
        <begin position="22"/>
        <end position="45"/>
    </location>
</feature>
<name>A0AAQ3NDQ5_VIGMU</name>
<dbReference type="AlphaFoldDB" id="A0AAQ3NDQ5"/>